<evidence type="ECO:0000313" key="8">
    <source>
        <dbReference type="Proteomes" id="UP001191019"/>
    </source>
</evidence>
<evidence type="ECO:0000256" key="3">
    <source>
        <dbReference type="ARBA" id="ARBA00023002"/>
    </source>
</evidence>
<dbReference type="Gene3D" id="3.50.50.60">
    <property type="entry name" value="FAD/NAD(P)-binding domain"/>
    <property type="match status" value="2"/>
</dbReference>
<evidence type="ECO:0000313" key="7">
    <source>
        <dbReference type="EMBL" id="RYC75077.1"/>
    </source>
</evidence>
<dbReference type="EC" id="1.8.1.9" evidence="7"/>
<dbReference type="SUPFAM" id="SSF51905">
    <property type="entry name" value="FAD/NAD(P)-binding domain"/>
    <property type="match status" value="1"/>
</dbReference>
<reference evidence="7 8" key="2">
    <citation type="journal article" date="2020" name="Cell Rep.">
        <title>Acquisition and Adaptation of Ultra-small Parasitic Reduced Genome Bacteria to Mammalian Hosts.</title>
        <authorList>
            <person name="McLean J.S."/>
            <person name="Bor B."/>
            <person name="Kerns K.A."/>
            <person name="Liu Q."/>
            <person name="To T.T."/>
            <person name="Solden L."/>
            <person name="Hendrickson E.L."/>
            <person name="Wrighton K."/>
            <person name="Shi W."/>
            <person name="He X."/>
        </authorList>
    </citation>
    <scope>NUCLEOTIDE SEQUENCE [LARGE SCALE GENOMIC DNA]</scope>
    <source>
        <strain evidence="7 8">TM7_G3_2_Rum_HOT_351B</strain>
    </source>
</reference>
<dbReference type="InterPro" id="IPR036188">
    <property type="entry name" value="FAD/NAD-bd_sf"/>
</dbReference>
<gene>
    <name evidence="7" type="primary">trxB</name>
    <name evidence="7" type="ORF">G3RUM_00007</name>
</gene>
<evidence type="ECO:0000259" key="6">
    <source>
        <dbReference type="Pfam" id="PF07992"/>
    </source>
</evidence>
<dbReference type="InterPro" id="IPR008255">
    <property type="entry name" value="Pyr_nucl-diS_OxRdtase_2_AS"/>
</dbReference>
<dbReference type="Pfam" id="PF07992">
    <property type="entry name" value="Pyr_redox_2"/>
    <property type="match status" value="1"/>
</dbReference>
<dbReference type="PANTHER" id="PTHR48105">
    <property type="entry name" value="THIOREDOXIN REDUCTASE 1-RELATED-RELATED"/>
    <property type="match status" value="1"/>
</dbReference>
<evidence type="ECO:0000256" key="5">
    <source>
        <dbReference type="ARBA" id="ARBA00023284"/>
    </source>
</evidence>
<keyword evidence="1" id="KW-0285">Flavoprotein</keyword>
<reference evidence="7 8" key="1">
    <citation type="journal article" date="2018" name="bioRxiv">
        <title>Evidence of independent acquisition and adaption of ultra-small bacteria to human hosts across the highly diverse yet reduced genomes of the phylum Saccharibacteria.</title>
        <authorList>
            <person name="McLean J.S."/>
            <person name="Bor B."/>
            <person name="To T.T."/>
            <person name="Liu Q."/>
            <person name="Kearns K.A."/>
            <person name="Solden L.M."/>
            <person name="Wrighton K.C."/>
            <person name="He X."/>
            <person name="Shi W."/>
        </authorList>
    </citation>
    <scope>NUCLEOTIDE SEQUENCE [LARGE SCALE GENOMIC DNA]</scope>
    <source>
        <strain evidence="7 8">TM7_G3_2_Rum_HOT_351B</strain>
    </source>
</reference>
<evidence type="ECO:0000256" key="4">
    <source>
        <dbReference type="ARBA" id="ARBA00023157"/>
    </source>
</evidence>
<keyword evidence="2" id="KW-0274">FAD</keyword>
<sequence>MKHYDVIVVGGGIAGMTAAIYVRRANKTVLVLEGRTYGGQIINTLNIENWPGDMGVSGVDLVQKIYQQMTELGAKMEFETVTAVERSDNGFMVKTEDETYTAGAVILAVGAEDKKLGLASEEKFTGRGVSYCATCDGAFYKGKKVAVIGGGNTALYDALYLADIVEKVYLVHRRSEFRGDAVLVERLCGKSNVEFVLGYVPEEIVGGKKVSGVRLVSSGKVADVKDGMDLDIDGVFVAIGKLPMTGGFAGLVELDTGGYIKAAEDCVTSCPGVFAAGDCRVKDMRQLVTAAADGAVAADKAVNYSNN</sequence>
<organism evidence="7 8">
    <name type="scientific">Candidatus Nanosyncoccus alces</name>
    <dbReference type="NCBI Taxonomy" id="2171997"/>
    <lineage>
        <taxon>Bacteria</taxon>
        <taxon>Candidatus Saccharimonadota</taxon>
        <taxon>Candidatus Nanosyncoccalia</taxon>
        <taxon>Candidatus Nanosyncoccales</taxon>
        <taxon>Candidatus Nanosyncoccaceae</taxon>
        <taxon>Candidatus Nanosyncoccus</taxon>
    </lineage>
</organism>
<dbReference type="EMBL" id="PRLM01000001">
    <property type="protein sequence ID" value="RYC75077.1"/>
    <property type="molecule type" value="Genomic_DNA"/>
</dbReference>
<dbReference type="PROSITE" id="PS00573">
    <property type="entry name" value="PYRIDINE_REDOX_2"/>
    <property type="match status" value="1"/>
</dbReference>
<accession>A0ABY0FME4</accession>
<keyword evidence="8" id="KW-1185">Reference proteome</keyword>
<feature type="domain" description="FAD/NAD(P)-binding" evidence="6">
    <location>
        <begin position="4"/>
        <end position="294"/>
    </location>
</feature>
<dbReference type="GO" id="GO:0004791">
    <property type="term" value="F:thioredoxin-disulfide reductase (NADPH) activity"/>
    <property type="evidence" value="ECO:0007669"/>
    <property type="project" value="UniProtKB-EC"/>
</dbReference>
<evidence type="ECO:0000256" key="2">
    <source>
        <dbReference type="ARBA" id="ARBA00022827"/>
    </source>
</evidence>
<keyword evidence="3 7" id="KW-0560">Oxidoreductase</keyword>
<keyword evidence="4" id="KW-1015">Disulfide bond</keyword>
<dbReference type="Proteomes" id="UP001191019">
    <property type="component" value="Unassembled WGS sequence"/>
</dbReference>
<comment type="caution">
    <text evidence="7">The sequence shown here is derived from an EMBL/GenBank/DDBJ whole genome shotgun (WGS) entry which is preliminary data.</text>
</comment>
<evidence type="ECO:0000256" key="1">
    <source>
        <dbReference type="ARBA" id="ARBA00022630"/>
    </source>
</evidence>
<dbReference type="InterPro" id="IPR023753">
    <property type="entry name" value="FAD/NAD-binding_dom"/>
</dbReference>
<proteinExistence type="predicted"/>
<protein>
    <submittedName>
        <fullName evidence="7">Thioredoxin reductase</fullName>
        <ecNumber evidence="7">1.8.1.9</ecNumber>
    </submittedName>
</protein>
<dbReference type="RefSeq" id="WP_129734181.1">
    <property type="nucleotide sequence ID" value="NZ_PRLM01000001.1"/>
</dbReference>
<keyword evidence="5" id="KW-0676">Redox-active center</keyword>
<name>A0ABY0FME4_9BACT</name>
<dbReference type="PRINTS" id="PR00368">
    <property type="entry name" value="FADPNR"/>
</dbReference>
<dbReference type="PRINTS" id="PR00469">
    <property type="entry name" value="PNDRDTASEII"/>
</dbReference>
<dbReference type="InterPro" id="IPR050097">
    <property type="entry name" value="Ferredoxin-NADP_redctase_2"/>
</dbReference>